<feature type="repeat" description="Cell wall-binding" evidence="2">
    <location>
        <begin position="61"/>
        <end position="80"/>
    </location>
</feature>
<protein>
    <submittedName>
        <fullName evidence="5">Putative cell wall binding repeat-containing protein</fullName>
    </submittedName>
</protein>
<dbReference type="Proteomes" id="UP000198556">
    <property type="component" value="Unassembled WGS sequence"/>
</dbReference>
<name>A0A1H9JSM4_9LACT</name>
<dbReference type="Gene3D" id="2.10.270.10">
    <property type="entry name" value="Cholin Binding"/>
    <property type="match status" value="1"/>
</dbReference>
<feature type="compositionally biased region" description="Low complexity" evidence="3">
    <location>
        <begin position="127"/>
        <end position="142"/>
    </location>
</feature>
<dbReference type="InterPro" id="IPR018337">
    <property type="entry name" value="Cell_wall/Cho-bd_repeat"/>
</dbReference>
<reference evidence="5 6" key="1">
    <citation type="submission" date="2016-10" db="EMBL/GenBank/DDBJ databases">
        <authorList>
            <person name="de Groot N.N."/>
        </authorList>
    </citation>
    <scope>NUCLEOTIDE SEQUENCE [LARGE SCALE GENOMIC DNA]</scope>
    <source>
        <strain evidence="5 6">DSM 15827</strain>
    </source>
</reference>
<dbReference type="STRING" id="137733.SAMN05421767_11026"/>
<dbReference type="SUPFAM" id="SSF69360">
    <property type="entry name" value="Cell wall binding repeat"/>
    <property type="match status" value="1"/>
</dbReference>
<evidence type="ECO:0000256" key="1">
    <source>
        <dbReference type="ARBA" id="ARBA00022737"/>
    </source>
</evidence>
<dbReference type="Pfam" id="PF01473">
    <property type="entry name" value="Choline_bind_1"/>
    <property type="match status" value="2"/>
</dbReference>
<sequence length="319" mass="36946">MAQNEWVESNGNWYYLKADGQYAWQEWIGNYYFNYWGDMAHNSWVESNGNWYYMNQNGVMQTGWQEINGNWYYMNGSGAMATNQWVGDYYMGSNGIMLENTITPDGYLVGYDGKWVKGEQIVFPISESPTNQQNQQTSQQEPVENNHDNKPVKSLEEMEEYLNNNIDQQHINDEFIKLLNEEREAHGITTVTYSPILFKGVDIRSEELEISFSHTRPNGELYYSALPTKESNQFRTMLENATAPIIYLDSDKTLKQVEKEAAKKIFNRWKNSPKHYKAMMVNGDLQAAVSVHFSGNKLFGKQYVIRCYSSLLIGGDAYN</sequence>
<keyword evidence="6" id="KW-1185">Reference proteome</keyword>
<evidence type="ECO:0000259" key="4">
    <source>
        <dbReference type="Pfam" id="PF00188"/>
    </source>
</evidence>
<feature type="region of interest" description="Disordered" evidence="3">
    <location>
        <begin position="126"/>
        <end position="149"/>
    </location>
</feature>
<dbReference type="Gene3D" id="3.40.33.10">
    <property type="entry name" value="CAP"/>
    <property type="match status" value="1"/>
</dbReference>
<dbReference type="AlphaFoldDB" id="A0A1H9JSM4"/>
<evidence type="ECO:0000256" key="3">
    <source>
        <dbReference type="SAM" id="MobiDB-lite"/>
    </source>
</evidence>
<dbReference type="Pfam" id="PF00188">
    <property type="entry name" value="CAP"/>
    <property type="match status" value="1"/>
</dbReference>
<dbReference type="Pfam" id="PF19085">
    <property type="entry name" value="Choline_bind_2"/>
    <property type="match status" value="1"/>
</dbReference>
<evidence type="ECO:0000313" key="5">
    <source>
        <dbReference type="EMBL" id="SEQ90001.1"/>
    </source>
</evidence>
<proteinExistence type="predicted"/>
<dbReference type="EMBL" id="FOGF01000010">
    <property type="protein sequence ID" value="SEQ90001.1"/>
    <property type="molecule type" value="Genomic_DNA"/>
</dbReference>
<dbReference type="OrthoDB" id="9783944at2"/>
<dbReference type="InterPro" id="IPR035940">
    <property type="entry name" value="CAP_sf"/>
</dbReference>
<gene>
    <name evidence="5" type="ORF">SAMN05421767_11026</name>
</gene>
<feature type="domain" description="SCP" evidence="4">
    <location>
        <begin position="178"/>
        <end position="295"/>
    </location>
</feature>
<accession>A0A1H9JSM4</accession>
<evidence type="ECO:0000313" key="6">
    <source>
        <dbReference type="Proteomes" id="UP000198556"/>
    </source>
</evidence>
<organism evidence="5 6">
    <name type="scientific">Granulicatella balaenopterae</name>
    <dbReference type="NCBI Taxonomy" id="137733"/>
    <lineage>
        <taxon>Bacteria</taxon>
        <taxon>Bacillati</taxon>
        <taxon>Bacillota</taxon>
        <taxon>Bacilli</taxon>
        <taxon>Lactobacillales</taxon>
        <taxon>Carnobacteriaceae</taxon>
        <taxon>Granulicatella</taxon>
    </lineage>
</organism>
<evidence type="ECO:0000256" key="2">
    <source>
        <dbReference type="PROSITE-ProRule" id="PRU00591"/>
    </source>
</evidence>
<feature type="repeat" description="Cell wall-binding" evidence="2">
    <location>
        <begin position="3"/>
        <end position="22"/>
    </location>
</feature>
<dbReference type="PROSITE" id="PS51170">
    <property type="entry name" value="CW"/>
    <property type="match status" value="3"/>
</dbReference>
<dbReference type="InterPro" id="IPR014044">
    <property type="entry name" value="CAP_dom"/>
</dbReference>
<feature type="repeat" description="Cell wall-binding" evidence="2">
    <location>
        <begin position="41"/>
        <end position="60"/>
    </location>
</feature>
<keyword evidence="1" id="KW-0677">Repeat</keyword>